<dbReference type="InterPro" id="IPR025667">
    <property type="entry name" value="SprB_repeat"/>
</dbReference>
<dbReference type="Gene3D" id="2.60.40.740">
    <property type="match status" value="1"/>
</dbReference>
<reference evidence="1 2" key="1">
    <citation type="submission" date="2017-01" db="EMBL/GenBank/DDBJ databases">
        <title>A new Hymenobacter.</title>
        <authorList>
            <person name="Liang Y."/>
            <person name="Feng F."/>
        </authorList>
    </citation>
    <scope>NUCLEOTIDE SEQUENCE [LARGE SCALE GENOMIC DNA]</scope>
    <source>
        <strain evidence="1">MIMBbqt21</strain>
    </source>
</reference>
<dbReference type="RefSeq" id="WP_179197768.1">
    <property type="nucleotide sequence ID" value="NZ_MTSE01000013.1"/>
</dbReference>
<gene>
    <name evidence="1" type="ORF">BXP70_20470</name>
</gene>
<name>A0A243W9A6_9BACT</name>
<proteinExistence type="predicted"/>
<dbReference type="EMBL" id="MTSE01000013">
    <property type="protein sequence ID" value="OUJ71988.1"/>
    <property type="molecule type" value="Genomic_DNA"/>
</dbReference>
<evidence type="ECO:0000313" key="2">
    <source>
        <dbReference type="Proteomes" id="UP000194873"/>
    </source>
</evidence>
<evidence type="ECO:0008006" key="3">
    <source>
        <dbReference type="Google" id="ProtNLM"/>
    </source>
</evidence>
<dbReference type="AlphaFoldDB" id="A0A243W9A6"/>
<dbReference type="Pfam" id="PF13573">
    <property type="entry name" value="SprB"/>
    <property type="match status" value="2"/>
</dbReference>
<evidence type="ECO:0000313" key="1">
    <source>
        <dbReference type="EMBL" id="OUJ71988.1"/>
    </source>
</evidence>
<feature type="non-terminal residue" evidence="1">
    <location>
        <position position="1"/>
    </location>
</feature>
<comment type="caution">
    <text evidence="1">The sequence shown here is derived from an EMBL/GenBank/DDBJ whole genome shotgun (WGS) entry which is preliminary data.</text>
</comment>
<accession>A0A243W9A6</accession>
<protein>
    <recommendedName>
        <fullName evidence="3">Ig-like domain-containing protein</fullName>
    </recommendedName>
</protein>
<dbReference type="Proteomes" id="UP000194873">
    <property type="component" value="Unassembled WGS sequence"/>
</dbReference>
<keyword evidence="2" id="KW-1185">Reference proteome</keyword>
<organism evidence="1 2">
    <name type="scientific">Hymenobacter crusticola</name>
    <dbReference type="NCBI Taxonomy" id="1770526"/>
    <lineage>
        <taxon>Bacteria</taxon>
        <taxon>Pseudomonadati</taxon>
        <taxon>Bacteroidota</taxon>
        <taxon>Cytophagia</taxon>
        <taxon>Cytophagales</taxon>
        <taxon>Hymenobacteraceae</taxon>
        <taxon>Hymenobacter</taxon>
    </lineage>
</organism>
<sequence>EDAATRYDYYHDGNGHANVVPVAIGQLKVDAAVTDVLCFGGSTGAIQLTPSGLPGPYSYLWSDGETGKDRYGLKIGSYKVKVTDVPTGKSVELTRTILQNSRLEVLVRKIENNVTLEVSGGVAPYTFLWDDGPTTATRPNLDEGTYYCVVTDAAGCQAQTIEVEIIGFRFYWSGNPITLSLDAGDDYRADPTTKPDLTFLCEVWLEPVYGSNEFIQIGTVLEQPADADGRTVFQVEELLDDYLGWHVPAVGDVYVRLATPLFRRFYLKYAELYGDPPVRAATQVLTQHMVLRGGLSSYEHVAQTYQDVYRPAVQPFLTWQPNQKPVALDQPEYLYFLVDSAATSLQLWVRWFYDDGTNAERNVATHTGLSRYEVHCLPAGYLQLGLNNAEQADRHIERYQVWVTDSDGVLRSEVRHYLLDRRPVLQRRYLVFANSLGGMDTVAMVGEGQLDVEVTGEEVQRSPVPFPDPLDGDQLVLDRTLRPVLKLGSGVRDNAREWMAVQQELLLSKRVLLLYGTRWVPVTVKAQTSTLKKDNDFLPALDITLQLPRERFYTPRLGAAAVTRQDVLLP</sequence>